<keyword evidence="2" id="KW-1185">Reference proteome</keyword>
<keyword evidence="1" id="KW-0808">Transferase</keyword>
<dbReference type="GO" id="GO:0004713">
    <property type="term" value="F:protein tyrosine kinase activity"/>
    <property type="evidence" value="ECO:0007669"/>
    <property type="project" value="UniProtKB-KW"/>
</dbReference>
<keyword evidence="1" id="KW-0418">Kinase</keyword>
<evidence type="ECO:0000313" key="2">
    <source>
        <dbReference type="Proteomes" id="UP000439903"/>
    </source>
</evidence>
<gene>
    <name evidence="1" type="ORF">F8M41_003844</name>
</gene>
<proteinExistence type="predicted"/>
<organism evidence="1 2">
    <name type="scientific">Gigaspora margarita</name>
    <dbReference type="NCBI Taxonomy" id="4874"/>
    <lineage>
        <taxon>Eukaryota</taxon>
        <taxon>Fungi</taxon>
        <taxon>Fungi incertae sedis</taxon>
        <taxon>Mucoromycota</taxon>
        <taxon>Glomeromycotina</taxon>
        <taxon>Glomeromycetes</taxon>
        <taxon>Diversisporales</taxon>
        <taxon>Gigasporaceae</taxon>
        <taxon>Gigaspora</taxon>
    </lineage>
</organism>
<name>A0A8H4A7E7_GIGMA</name>
<protein>
    <submittedName>
        <fullName evidence="1">Putative Non-specific protein-tyrosine kinase</fullName>
    </submittedName>
</protein>
<dbReference type="Proteomes" id="UP000439903">
    <property type="component" value="Unassembled WGS sequence"/>
</dbReference>
<accession>A0A8H4A7E7</accession>
<reference evidence="1 2" key="1">
    <citation type="journal article" date="2019" name="Environ. Microbiol.">
        <title>At the nexus of three kingdoms: the genome of the mycorrhizal fungus Gigaspora margarita provides insights into plant, endobacterial and fungal interactions.</title>
        <authorList>
            <person name="Venice F."/>
            <person name="Ghignone S."/>
            <person name="Salvioli di Fossalunga A."/>
            <person name="Amselem J."/>
            <person name="Novero M."/>
            <person name="Xianan X."/>
            <person name="Sedzielewska Toro K."/>
            <person name="Morin E."/>
            <person name="Lipzen A."/>
            <person name="Grigoriev I.V."/>
            <person name="Henrissat B."/>
            <person name="Martin F.M."/>
            <person name="Bonfante P."/>
        </authorList>
    </citation>
    <scope>NUCLEOTIDE SEQUENCE [LARGE SCALE GENOMIC DNA]</scope>
    <source>
        <strain evidence="1 2">BEG34</strain>
    </source>
</reference>
<comment type="caution">
    <text evidence="1">The sequence shown here is derived from an EMBL/GenBank/DDBJ whole genome shotgun (WGS) entry which is preliminary data.</text>
</comment>
<evidence type="ECO:0000313" key="1">
    <source>
        <dbReference type="EMBL" id="KAF0441329.1"/>
    </source>
</evidence>
<dbReference type="OrthoDB" id="2318453at2759"/>
<dbReference type="AlphaFoldDB" id="A0A8H4A7E7"/>
<sequence>MDPDPNKRPTATVICHRVGGWLDEMKQDDDDNEVKKQFFEADNIKPKLKSPIHPNDMYTSKSVNTRKISEALRSKTQDVNSQYHLSKIAEEEINQRIESVEITDD</sequence>
<dbReference type="EMBL" id="WTPW01001345">
    <property type="protein sequence ID" value="KAF0441329.1"/>
    <property type="molecule type" value="Genomic_DNA"/>
</dbReference>
<keyword evidence="1" id="KW-0829">Tyrosine-protein kinase</keyword>